<dbReference type="OrthoDB" id="56770at2157"/>
<keyword evidence="1" id="KW-0812">Transmembrane</keyword>
<dbReference type="Proteomes" id="UP000243338">
    <property type="component" value="Unassembled WGS sequence"/>
</dbReference>
<sequence length="348" mass="38061">MKRLLALVILFLTLSAVQAHGESVPPNIWTFNDDYFTVHGSPEMVVSIAGSPEYDRGESSAALIQIMNQGKILGFESENEPEDANEIALSTIEQDMEYDVTTAVGVMASLSAKDAPLDIKTPPQSAGTLVSGQVSQPIQFEIKVWEGATAGTYPLEVNLTYQFQKDVQVEGDVTSNQIDRNILYQEVNESHNVFIIIREQADFEVIEVDSELLPGSSGILRMTFTNTGEETASRATARLRLSDPLSSTDYTAFLGDVDPGDEVQAMFNIDVDPDATAKTYSIKAEIEYEDHEGKTKVSDTIYVPAQVGEPEDRGAIYQNPFLLGGGLLILVALAYGYMKQRKGRGSND</sequence>
<keyword evidence="1" id="KW-0472">Membrane</keyword>
<dbReference type="PANTHER" id="PTHR35902:SF3">
    <property type="entry name" value="NPCBM-ASSOCIATED, NEW3 DOMAIN OF ALPHA-GALACTOSIDASE"/>
    <property type="match status" value="1"/>
</dbReference>
<dbReference type="EMBL" id="FOHQ01000008">
    <property type="protein sequence ID" value="SET08685.1"/>
    <property type="molecule type" value="Genomic_DNA"/>
</dbReference>
<dbReference type="AlphaFoldDB" id="A0A1I0BNQ6"/>
<feature type="transmembrane region" description="Helical" evidence="1">
    <location>
        <begin position="321"/>
        <end position="338"/>
    </location>
</feature>
<evidence type="ECO:0000256" key="1">
    <source>
        <dbReference type="SAM" id="Phobius"/>
    </source>
</evidence>
<protein>
    <submittedName>
        <fullName evidence="2">Uncharacterized protein</fullName>
    </submittedName>
</protein>
<keyword evidence="3" id="KW-1185">Reference proteome</keyword>
<name>A0A1I0BNQ6_9EURY</name>
<keyword evidence="1" id="KW-1133">Transmembrane helix</keyword>
<dbReference type="PANTHER" id="PTHR35902">
    <property type="entry name" value="S-LAYER DOMAIN-LIKE PROTEIN-RELATED"/>
    <property type="match status" value="1"/>
</dbReference>
<proteinExistence type="predicted"/>
<gene>
    <name evidence="2" type="ORF">SAMN04488587_2260</name>
</gene>
<dbReference type="RefSeq" id="WP_091690701.1">
    <property type="nucleotide sequence ID" value="NZ_CAAGSJ010000002.1"/>
</dbReference>
<accession>A0A1I0BNQ6</accession>
<reference evidence="3" key="1">
    <citation type="submission" date="2016-10" db="EMBL/GenBank/DDBJ databases">
        <authorList>
            <person name="Varghese N."/>
            <person name="Submissions S."/>
        </authorList>
    </citation>
    <scope>NUCLEOTIDE SEQUENCE [LARGE SCALE GENOMIC DNA]</scope>
    <source>
        <strain evidence="3">SLH 33</strain>
    </source>
</reference>
<organism evidence="2 3">
    <name type="scientific">Methanococcoides vulcani</name>
    <dbReference type="NCBI Taxonomy" id="1353158"/>
    <lineage>
        <taxon>Archaea</taxon>
        <taxon>Methanobacteriati</taxon>
        <taxon>Methanobacteriota</taxon>
        <taxon>Stenosarchaea group</taxon>
        <taxon>Methanomicrobia</taxon>
        <taxon>Methanosarcinales</taxon>
        <taxon>Methanosarcinaceae</taxon>
        <taxon>Methanococcoides</taxon>
    </lineage>
</organism>
<dbReference type="STRING" id="1353158.SAMN04488587_2260"/>
<evidence type="ECO:0000313" key="2">
    <source>
        <dbReference type="EMBL" id="SET08685.1"/>
    </source>
</evidence>
<evidence type="ECO:0000313" key="3">
    <source>
        <dbReference type="Proteomes" id="UP000243338"/>
    </source>
</evidence>